<dbReference type="PANTHER" id="PTHR13817:SF151">
    <property type="entry name" value="TITIN"/>
    <property type="match status" value="1"/>
</dbReference>
<dbReference type="FunFam" id="2.60.40.10:FF:000080">
    <property type="entry name" value="Myosin light chain kinase, smooth muscle"/>
    <property type="match status" value="1"/>
</dbReference>
<feature type="compositionally biased region" description="Basic and acidic residues" evidence="4">
    <location>
        <begin position="219"/>
        <end position="230"/>
    </location>
</feature>
<dbReference type="Proteomes" id="UP000299102">
    <property type="component" value="Unassembled WGS sequence"/>
</dbReference>
<comment type="caution">
    <text evidence="6">The sequence shown here is derived from an EMBL/GenBank/DDBJ whole genome shotgun (WGS) entry which is preliminary data.</text>
</comment>
<dbReference type="CDD" id="cd00096">
    <property type="entry name" value="Ig"/>
    <property type="match status" value="1"/>
</dbReference>
<feature type="compositionally biased region" description="Basic and acidic residues" evidence="4">
    <location>
        <begin position="107"/>
        <end position="119"/>
    </location>
</feature>
<dbReference type="InterPro" id="IPR036179">
    <property type="entry name" value="Ig-like_dom_sf"/>
</dbReference>
<organism evidence="6 7">
    <name type="scientific">Eumeta variegata</name>
    <name type="common">Bagworm moth</name>
    <name type="synonym">Eumeta japonica</name>
    <dbReference type="NCBI Taxonomy" id="151549"/>
    <lineage>
        <taxon>Eukaryota</taxon>
        <taxon>Metazoa</taxon>
        <taxon>Ecdysozoa</taxon>
        <taxon>Arthropoda</taxon>
        <taxon>Hexapoda</taxon>
        <taxon>Insecta</taxon>
        <taxon>Pterygota</taxon>
        <taxon>Neoptera</taxon>
        <taxon>Endopterygota</taxon>
        <taxon>Lepidoptera</taxon>
        <taxon>Glossata</taxon>
        <taxon>Ditrysia</taxon>
        <taxon>Tineoidea</taxon>
        <taxon>Psychidae</taxon>
        <taxon>Oiketicinae</taxon>
        <taxon>Eumeta</taxon>
    </lineage>
</organism>
<evidence type="ECO:0000313" key="7">
    <source>
        <dbReference type="Proteomes" id="UP000299102"/>
    </source>
</evidence>
<dbReference type="InterPro" id="IPR003598">
    <property type="entry name" value="Ig_sub2"/>
</dbReference>
<comment type="similarity">
    <text evidence="1">Belongs to the protein kinase superfamily. CAMK Ser/Thr protein kinase family.</text>
</comment>
<feature type="compositionally biased region" description="Basic and acidic residues" evidence="4">
    <location>
        <begin position="182"/>
        <end position="192"/>
    </location>
</feature>
<feature type="compositionally biased region" description="Basic and acidic residues" evidence="4">
    <location>
        <begin position="277"/>
        <end position="289"/>
    </location>
</feature>
<feature type="compositionally biased region" description="Basic and acidic residues" evidence="4">
    <location>
        <begin position="354"/>
        <end position="364"/>
    </location>
</feature>
<dbReference type="OrthoDB" id="2152335at2759"/>
<evidence type="ECO:0000256" key="2">
    <source>
        <dbReference type="ARBA" id="ARBA00022737"/>
    </source>
</evidence>
<proteinExistence type="inferred from homology"/>
<dbReference type="InterPro" id="IPR003599">
    <property type="entry name" value="Ig_sub"/>
</dbReference>
<feature type="compositionally biased region" description="Basic and acidic residues" evidence="4">
    <location>
        <begin position="51"/>
        <end position="63"/>
    </location>
</feature>
<dbReference type="STRING" id="151549.A0A4C1SD90"/>
<evidence type="ECO:0000256" key="1">
    <source>
        <dbReference type="ARBA" id="ARBA00006692"/>
    </source>
</evidence>
<dbReference type="SUPFAM" id="SSF48726">
    <property type="entry name" value="Immunoglobulin"/>
    <property type="match status" value="3"/>
</dbReference>
<feature type="region of interest" description="Disordered" evidence="4">
    <location>
        <begin position="971"/>
        <end position="990"/>
    </location>
</feature>
<dbReference type="SMART" id="SM00408">
    <property type="entry name" value="IGc2"/>
    <property type="match status" value="2"/>
</dbReference>
<evidence type="ECO:0000259" key="5">
    <source>
        <dbReference type="PROSITE" id="PS50835"/>
    </source>
</evidence>
<gene>
    <name evidence="6" type="primary">sls</name>
    <name evidence="6" type="ORF">EVAR_67339_1</name>
</gene>
<keyword evidence="7" id="KW-1185">Reference proteome</keyword>
<feature type="compositionally biased region" description="Basic and acidic residues" evidence="4">
    <location>
        <begin position="412"/>
        <end position="422"/>
    </location>
</feature>
<dbReference type="EMBL" id="BGZK01003310">
    <property type="protein sequence ID" value="GBO99815.1"/>
    <property type="molecule type" value="Genomic_DNA"/>
</dbReference>
<feature type="compositionally biased region" description="Basic and acidic residues" evidence="4">
    <location>
        <begin position="468"/>
        <end position="498"/>
    </location>
</feature>
<evidence type="ECO:0000313" key="6">
    <source>
        <dbReference type="EMBL" id="GBO99815.1"/>
    </source>
</evidence>
<feature type="compositionally biased region" description="Basic and acidic residues" evidence="4">
    <location>
        <begin position="393"/>
        <end position="405"/>
    </location>
</feature>
<feature type="compositionally biased region" description="Basic and acidic residues" evidence="4">
    <location>
        <begin position="70"/>
        <end position="80"/>
    </location>
</feature>
<accession>A0A4C1SD90</accession>
<feature type="non-terminal residue" evidence="6">
    <location>
        <position position="1652"/>
    </location>
</feature>
<dbReference type="SMART" id="SM00409">
    <property type="entry name" value="IG"/>
    <property type="match status" value="3"/>
</dbReference>
<feature type="compositionally biased region" description="Basic and acidic residues" evidence="4">
    <location>
        <begin position="449"/>
        <end position="461"/>
    </location>
</feature>
<feature type="compositionally biased region" description="Basic and acidic residues" evidence="4">
    <location>
        <begin position="14"/>
        <end position="24"/>
    </location>
</feature>
<dbReference type="InterPro" id="IPR050964">
    <property type="entry name" value="Striated_Muscle_Regulatory"/>
</dbReference>
<feature type="compositionally biased region" description="Basic and acidic residues" evidence="4">
    <location>
        <begin position="296"/>
        <end position="306"/>
    </location>
</feature>
<dbReference type="PROSITE" id="PS50835">
    <property type="entry name" value="IG_LIKE"/>
    <property type="match status" value="3"/>
</dbReference>
<feature type="compositionally biased region" description="Basic and acidic residues" evidence="4">
    <location>
        <begin position="237"/>
        <end position="248"/>
    </location>
</feature>
<dbReference type="Pfam" id="PF07679">
    <property type="entry name" value="I-set"/>
    <property type="match status" value="3"/>
</dbReference>
<dbReference type="FunFam" id="2.60.40.10:FF:000107">
    <property type="entry name" value="Myosin, light chain kinase a"/>
    <property type="match status" value="1"/>
</dbReference>
<dbReference type="InterPro" id="IPR013783">
    <property type="entry name" value="Ig-like_fold"/>
</dbReference>
<feature type="region of interest" description="Disordered" evidence="4">
    <location>
        <begin position="1385"/>
        <end position="1412"/>
    </location>
</feature>
<keyword evidence="3" id="KW-0393">Immunoglobulin domain</keyword>
<feature type="domain" description="Ig-like" evidence="5">
    <location>
        <begin position="959"/>
        <end position="1069"/>
    </location>
</feature>
<feature type="domain" description="Ig-like" evidence="5">
    <location>
        <begin position="633"/>
        <end position="722"/>
    </location>
</feature>
<protein>
    <submittedName>
        <fullName evidence="6">Titin</fullName>
    </submittedName>
</protein>
<feature type="compositionally biased region" description="Basic and acidic residues" evidence="4">
    <location>
        <begin position="505"/>
        <end position="528"/>
    </location>
</feature>
<evidence type="ECO:0000256" key="4">
    <source>
        <dbReference type="SAM" id="MobiDB-lite"/>
    </source>
</evidence>
<feature type="region of interest" description="Disordered" evidence="4">
    <location>
        <begin position="1"/>
        <end position="528"/>
    </location>
</feature>
<dbReference type="PANTHER" id="PTHR13817">
    <property type="entry name" value="TITIN"/>
    <property type="match status" value="1"/>
</dbReference>
<reference evidence="6 7" key="1">
    <citation type="journal article" date="2019" name="Commun. Biol.">
        <title>The bagworm genome reveals a unique fibroin gene that provides high tensile strength.</title>
        <authorList>
            <person name="Kono N."/>
            <person name="Nakamura H."/>
            <person name="Ohtoshi R."/>
            <person name="Tomita M."/>
            <person name="Numata K."/>
            <person name="Arakawa K."/>
        </authorList>
    </citation>
    <scope>NUCLEOTIDE SEQUENCE [LARGE SCALE GENOMIC DNA]</scope>
</reference>
<keyword evidence="2" id="KW-0677">Repeat</keyword>
<dbReference type="Gene3D" id="2.60.40.10">
    <property type="entry name" value="Immunoglobulins"/>
    <property type="match status" value="3"/>
</dbReference>
<dbReference type="InterPro" id="IPR007110">
    <property type="entry name" value="Ig-like_dom"/>
</dbReference>
<dbReference type="InterPro" id="IPR013098">
    <property type="entry name" value="Ig_I-set"/>
</dbReference>
<sequence>MPEEKKWPTGRRKRVEEEKKEEVVLKPIPKPKKPEEEEQPEEVSLKPVPKTKPEEEMPEEKKWPTGRRKRVEEEKKEEVVLKPIPKPKKPEEEEQPEEVSLKPVPKTKPEEEMPEEKKWPTGRRKRVEEEKKEEVVLKPIPKPKKPEEEEQPEEVSLKPVPKTKPEEEMPEEKKWPTGRRKRVEEEKKEEVVLKPIPKPKKPEEEEQPEEVSLKPVRKSKPEEEIPEENKWPTGRRKQIEEEKKEEVVLKPIPKPLKPEEEEQPEEVSLKPIPRPKLKSEEEMPEEKKWPTGRRKQIIEEKKEEVVLKPIPRPMKPEEEEQPEEVSLKPIPKPKPKPEEEMPEEKKWPTGRRKQIVEEKKEEVVLKPISKPMKPEEEEQPEEVSLKPIPKLKPKPEEEMPEEKKWPTGRRKRVEEEKKEEVVLKPIPKPKKPEEEEQPEEISLKPVPKTKPEEEIPEEKKWPTGRRKRVEEEKKEEVVLKPIPKPKEPEKKEQPEEVTLKPVMKPKPEEEKPEEKKQLTEQKQLVEQEQIQKKTIVKETIKEETTEERIIHQPAVKKIEDTELSDEETKEEQMIETVVKRTKKKTQKKSKKDNFDSESANVITCRAENVAGSVSCSASLTLEEGKNKREGFEPTFIESLKPITVMDGEPISLKCVLIGEPFPKVHWTFNSKPIQKAKDTEIIRQQSGFCELTIKEAFPEMAGKYSCIAINEFGCSSSESVVTIEAYEYVASEEEIPSDEKTSDLEEFAPRIVKTLPTVISTTEGELTRLEAKAIGVPKPKIKWYKHGLEIKQSSEYQIEEMEDGTSILIIPEVYQDDSGEIKFEAYNPLGVTATVAALSVESIIGTKEYRKPEWVTHMEELQAALRSTQAIPTFVKEIMGERVHEEETVVFEAIYSGNPVPDKTLHTKCLTNLKRKRRASLPPPHDRWRRLVVYLQMRLNIVSNVKVANDFIVLVSDFPYVPFTSKRTGQTKFKDKHAQGHVHPPRTSDSHAIDYVTTSASGHNSVERGAEILWYKDDKIIRSDEFYIIENKDNKTTCTIKKVSKVAEGTYMCKAVSDIGMAITKANLQVFKPGDKMKKVKAKETREKILSEKTKDYKPTTLEKGKATESVEEIQDKATIVTDDITIADAVPITPIKKEKAKAIVTEAEHVETVDIASYKKVDKKLEKTPQPEEVDMAVTPHEHLVTTKQEKEETVESFTEKTIEKYKAILKLVEKDTRMAAEVNELLEVINAKEFGPGESPLRELAAIGYMLRNGVTTEQIQSLYDSEYFPSLRVPQAQSALVHLVERQGHGTLITEVLTEETTQDEDTVAAKVGFRAFLKMVEMKHTSVEEVIAHFYPEDFKPRSWEQKEAHEVIEESTLKHVAESRITDVIQDKGELPSTVKKSKVKDVKKSASKKREESEDHFKDDESEIVEVVEETVQNQKQSRMSQLKKSKSYQESIEEDEINIIDDEKYVYKTLIPSEIPESKIEIVSSNQVANILTSSKINDQMATIKMETRFPLVSQEIKTEEKEQSLEISEKHRQSIKSVTDTLEPLEVSETETMIMTDNLSENSLGTHIKASQSIMPIDSILTAETLPQIALAELGAFEKHEESAKTTIPLQDAIKVTEQIISLNEAPLAKENVLSSKASVAFSTHIGVNVVQMEDQLKEQ</sequence>
<feature type="compositionally biased region" description="Basic and acidic residues" evidence="4">
    <location>
        <begin position="163"/>
        <end position="175"/>
    </location>
</feature>
<feature type="domain" description="Ig-like" evidence="5">
    <location>
        <begin position="749"/>
        <end position="839"/>
    </location>
</feature>
<name>A0A4C1SD90_EUMVA</name>
<feature type="compositionally biased region" description="Basic and acidic residues" evidence="4">
    <location>
        <begin position="1389"/>
        <end position="1409"/>
    </location>
</feature>
<feature type="compositionally biased region" description="Basic and acidic residues" evidence="4">
    <location>
        <begin position="335"/>
        <end position="347"/>
    </location>
</feature>
<feature type="compositionally biased region" description="Basic and acidic residues" evidence="4">
    <location>
        <begin position="126"/>
        <end position="136"/>
    </location>
</feature>
<evidence type="ECO:0000256" key="3">
    <source>
        <dbReference type="ARBA" id="ARBA00023319"/>
    </source>
</evidence>